<evidence type="ECO:0000313" key="1">
    <source>
        <dbReference type="EMBL" id="ADY01360.1"/>
    </source>
</evidence>
<keyword evidence="2" id="KW-1185">Reference proteome</keyword>
<dbReference type="KEGG" id="vmo:VMUT_1155"/>
<sequence length="50" mass="5880">MALTIYCDYNAQLPILARDFMVPLVLTKRHLDEGIRIFEDAIKELSRETR</sequence>
<dbReference type="Proteomes" id="UP000007485">
    <property type="component" value="Chromosome"/>
</dbReference>
<dbReference type="AlphaFoldDB" id="F0QYC3"/>
<dbReference type="EMBL" id="CP002529">
    <property type="protein sequence ID" value="ADY01360.1"/>
    <property type="molecule type" value="Genomic_DNA"/>
</dbReference>
<dbReference type="HOGENOM" id="CLU_3113293_0_0_2"/>
<gene>
    <name evidence="1" type="ordered locus">VMUT_1155</name>
</gene>
<protein>
    <submittedName>
        <fullName evidence="1">Uncharacterized protein</fullName>
    </submittedName>
</protein>
<name>F0QYC3_VULM7</name>
<organism evidence="1 2">
    <name type="scientific">Vulcanisaeta moutnovskia (strain 768-28)</name>
    <dbReference type="NCBI Taxonomy" id="985053"/>
    <lineage>
        <taxon>Archaea</taxon>
        <taxon>Thermoproteota</taxon>
        <taxon>Thermoprotei</taxon>
        <taxon>Thermoproteales</taxon>
        <taxon>Thermoproteaceae</taxon>
        <taxon>Vulcanisaeta</taxon>
    </lineage>
</organism>
<proteinExistence type="predicted"/>
<evidence type="ECO:0000313" key="2">
    <source>
        <dbReference type="Proteomes" id="UP000007485"/>
    </source>
</evidence>
<reference evidence="1 2" key="1">
    <citation type="journal article" date="2011" name="J. Bacteriol.">
        <title>Complete genome sequence of 'Vulcanisaeta moutnovskia' strain 768-28, a novel member of the hyperthermophilic crenarchaeal genus vulcanisaeta.</title>
        <authorList>
            <person name="Gumerov V.M."/>
            <person name="Mardanov A.V."/>
            <person name="Beletsky A.V."/>
            <person name="Prokofeva M.I."/>
            <person name="Bonch-Osmolovskaya E.A."/>
            <person name="Ravin N.V."/>
            <person name="Skryabin K.G."/>
        </authorList>
    </citation>
    <scope>NUCLEOTIDE SEQUENCE [LARGE SCALE GENOMIC DNA]</scope>
    <source>
        <strain evidence="1 2">768-28</strain>
    </source>
</reference>
<accession>F0QYC3</accession>